<gene>
    <name evidence="3" type="primary">nuoJ_1</name>
    <name evidence="3" type="ORF">GCM10010909_06770</name>
</gene>
<dbReference type="PANTHER" id="PTHR33269:SF17">
    <property type="entry name" value="NADH-UBIQUINONE OXIDOREDUCTASE CHAIN 6"/>
    <property type="match status" value="1"/>
</dbReference>
<dbReference type="Proteomes" id="UP001156641">
    <property type="component" value="Unassembled WGS sequence"/>
</dbReference>
<dbReference type="NCBIfam" id="NF005162">
    <property type="entry name" value="PRK06638.1-1"/>
    <property type="match status" value="1"/>
</dbReference>
<evidence type="ECO:0000256" key="2">
    <source>
        <dbReference type="RuleBase" id="RU004429"/>
    </source>
</evidence>
<feature type="transmembrane region" description="Helical" evidence="2">
    <location>
        <begin position="56"/>
        <end position="80"/>
    </location>
</feature>
<comment type="similarity">
    <text evidence="1 2">Belongs to the complex I subunit 6 family.</text>
</comment>
<keyword evidence="2" id="KW-0812">Transmembrane</keyword>
<sequence length="166" mass="17349">MNDAFYVASGIAVLSTALAITRANGVHALLYLVISLLAVALVFYTLGAAFAAALEVIVYAGAIIVLMVFLVMMLNLGGAAAARETQWMKPRVWIGPAILGIVLEAEIVSILARGDAGVPSLAVILPRDVGIAMFGPYLLCVELASMLLLAALAGAYRLAYLERAEG</sequence>
<dbReference type="Gene3D" id="1.20.120.1200">
    <property type="entry name" value="NADH-ubiquinone/plastoquinone oxidoreductase chain 6, subunit NuoJ"/>
    <property type="match status" value="1"/>
</dbReference>
<comment type="subcellular location">
    <subcellularLocation>
        <location evidence="2">Cell membrane</location>
        <topology evidence="2">Multi-pass membrane protein</topology>
    </subcellularLocation>
</comment>
<keyword evidence="4" id="KW-1185">Reference proteome</keyword>
<dbReference type="RefSeq" id="WP_284256558.1">
    <property type="nucleotide sequence ID" value="NZ_BSOS01000007.1"/>
</dbReference>
<feature type="transmembrane region" description="Helical" evidence="2">
    <location>
        <begin position="6"/>
        <end position="21"/>
    </location>
</feature>
<evidence type="ECO:0000313" key="3">
    <source>
        <dbReference type="EMBL" id="GLR65999.1"/>
    </source>
</evidence>
<protein>
    <recommendedName>
        <fullName evidence="2">NADH-quinone oxidoreductase subunit J</fullName>
        <ecNumber evidence="2">7.1.1.-</ecNumber>
    </recommendedName>
</protein>
<accession>A0ABQ6A7A0</accession>
<proteinExistence type="inferred from homology"/>
<comment type="caution">
    <text evidence="3">The sequence shown here is derived from an EMBL/GenBank/DDBJ whole genome shotgun (WGS) entry which is preliminary data.</text>
</comment>
<keyword evidence="2" id="KW-0874">Quinone</keyword>
<keyword evidence="2" id="KW-0472">Membrane</keyword>
<keyword evidence="2" id="KW-1003">Cell membrane</keyword>
<feature type="transmembrane region" description="Helical" evidence="2">
    <location>
        <begin position="28"/>
        <end position="50"/>
    </location>
</feature>
<keyword evidence="2" id="KW-0520">NAD</keyword>
<comment type="function">
    <text evidence="2">NDH-1 shuttles electrons from NADH, via FMN and iron-sulfur (Fe-S) centers, to quinones in the respiratory chain. Couples the redox reaction to proton translocation (for every two electrons transferred, four hydrogen ions are translocated across the cytoplasmic membrane), and thus conserves the redox energy in a proton gradient.</text>
</comment>
<comment type="catalytic activity">
    <reaction evidence="2">
        <text>a quinone + NADH + 5 H(+)(in) = a quinol + NAD(+) + 4 H(+)(out)</text>
        <dbReference type="Rhea" id="RHEA:57888"/>
        <dbReference type="ChEBI" id="CHEBI:15378"/>
        <dbReference type="ChEBI" id="CHEBI:24646"/>
        <dbReference type="ChEBI" id="CHEBI:57540"/>
        <dbReference type="ChEBI" id="CHEBI:57945"/>
        <dbReference type="ChEBI" id="CHEBI:132124"/>
    </reaction>
</comment>
<dbReference type="PANTHER" id="PTHR33269">
    <property type="entry name" value="NADH-UBIQUINONE OXIDOREDUCTASE CHAIN 6"/>
    <property type="match status" value="1"/>
</dbReference>
<feature type="transmembrane region" description="Helical" evidence="2">
    <location>
        <begin position="92"/>
        <end position="114"/>
    </location>
</feature>
<evidence type="ECO:0000256" key="1">
    <source>
        <dbReference type="ARBA" id="ARBA00005698"/>
    </source>
</evidence>
<dbReference type="InterPro" id="IPR001457">
    <property type="entry name" value="NADH_UbQ/plastoQ_OxRdtase_su6"/>
</dbReference>
<dbReference type="InterPro" id="IPR042106">
    <property type="entry name" value="Nuo/plastoQ_OxRdtase_6_NuoJ"/>
</dbReference>
<keyword evidence="2" id="KW-1133">Transmembrane helix</keyword>
<dbReference type="Pfam" id="PF00499">
    <property type="entry name" value="Oxidored_q3"/>
    <property type="match status" value="1"/>
</dbReference>
<reference evidence="4" key="1">
    <citation type="journal article" date="2019" name="Int. J. Syst. Evol. Microbiol.">
        <title>The Global Catalogue of Microorganisms (GCM) 10K type strain sequencing project: providing services to taxonomists for standard genome sequencing and annotation.</title>
        <authorList>
            <consortium name="The Broad Institute Genomics Platform"/>
            <consortium name="The Broad Institute Genome Sequencing Center for Infectious Disease"/>
            <person name="Wu L."/>
            <person name="Ma J."/>
        </authorList>
    </citation>
    <scope>NUCLEOTIDE SEQUENCE [LARGE SCALE GENOMIC DNA]</scope>
    <source>
        <strain evidence="4">NBRC 112502</strain>
    </source>
</reference>
<dbReference type="EMBL" id="BSOS01000007">
    <property type="protein sequence ID" value="GLR65999.1"/>
    <property type="molecule type" value="Genomic_DNA"/>
</dbReference>
<evidence type="ECO:0000313" key="4">
    <source>
        <dbReference type="Proteomes" id="UP001156641"/>
    </source>
</evidence>
<name>A0ABQ6A7A0_9PROT</name>
<organism evidence="3 4">
    <name type="scientific">Acidocella aquatica</name>
    <dbReference type="NCBI Taxonomy" id="1922313"/>
    <lineage>
        <taxon>Bacteria</taxon>
        <taxon>Pseudomonadati</taxon>
        <taxon>Pseudomonadota</taxon>
        <taxon>Alphaproteobacteria</taxon>
        <taxon>Acetobacterales</taxon>
        <taxon>Acidocellaceae</taxon>
        <taxon>Acidocella</taxon>
    </lineage>
</organism>
<feature type="transmembrane region" description="Helical" evidence="2">
    <location>
        <begin position="134"/>
        <end position="156"/>
    </location>
</feature>
<dbReference type="EC" id="7.1.1.-" evidence="2"/>